<sequence length="136" mass="14310">MPILDRLNTAPGLPPGPGYAHAVTTTGKLAFVSGQVATGADGAVVGPGDLEAQTRQAMRNLEQILTALGSGWSDVVRLTWYLVDVSQVQVIRDVRDDFVRPAPGDQPNPASSLVQVAALVRPEFLVEVEAVAVVPD</sequence>
<dbReference type="PANTHER" id="PTHR11803:SF58">
    <property type="entry name" value="PROTEIN HMF1-RELATED"/>
    <property type="match status" value="1"/>
</dbReference>
<dbReference type="Pfam" id="PF01042">
    <property type="entry name" value="Ribonuc_L-PSP"/>
    <property type="match status" value="1"/>
</dbReference>
<name>A0A927MQW4_9ACTN</name>
<dbReference type="PANTHER" id="PTHR11803">
    <property type="entry name" value="2-IMINOBUTANOATE/2-IMINOPROPANOATE DEAMINASE RIDA"/>
    <property type="match status" value="1"/>
</dbReference>
<dbReference type="GO" id="GO:0019239">
    <property type="term" value="F:deaminase activity"/>
    <property type="evidence" value="ECO:0007669"/>
    <property type="project" value="TreeGrafter"/>
</dbReference>
<organism evidence="2 3">
    <name type="scientific">Actinopolymorpha pittospori</name>
    <dbReference type="NCBI Taxonomy" id="648752"/>
    <lineage>
        <taxon>Bacteria</taxon>
        <taxon>Bacillati</taxon>
        <taxon>Actinomycetota</taxon>
        <taxon>Actinomycetes</taxon>
        <taxon>Propionibacteriales</taxon>
        <taxon>Actinopolymorphaceae</taxon>
        <taxon>Actinopolymorpha</taxon>
    </lineage>
</organism>
<comment type="caution">
    <text evidence="2">The sequence shown here is derived from an EMBL/GenBank/DDBJ whole genome shotgun (WGS) entry which is preliminary data.</text>
</comment>
<evidence type="ECO:0000313" key="2">
    <source>
        <dbReference type="EMBL" id="MBE1605225.1"/>
    </source>
</evidence>
<dbReference type="CDD" id="cd00448">
    <property type="entry name" value="YjgF_YER057c_UK114_family"/>
    <property type="match status" value="1"/>
</dbReference>
<dbReference type="Gene3D" id="3.30.1330.40">
    <property type="entry name" value="RutC-like"/>
    <property type="match status" value="1"/>
</dbReference>
<dbReference type="InterPro" id="IPR006175">
    <property type="entry name" value="YjgF/YER057c/UK114"/>
</dbReference>
<evidence type="ECO:0000313" key="3">
    <source>
        <dbReference type="Proteomes" id="UP000638648"/>
    </source>
</evidence>
<dbReference type="AlphaFoldDB" id="A0A927MQW4"/>
<comment type="similarity">
    <text evidence="1">Belongs to the RutC family.</text>
</comment>
<dbReference type="InterPro" id="IPR035959">
    <property type="entry name" value="RutC-like_sf"/>
</dbReference>
<protein>
    <submittedName>
        <fullName evidence="2">Enamine deaminase RidA (YjgF/YER057c/UK114 family)</fullName>
    </submittedName>
</protein>
<proteinExistence type="inferred from homology"/>
<keyword evidence="3" id="KW-1185">Reference proteome</keyword>
<gene>
    <name evidence="2" type="ORF">HEB94_002073</name>
</gene>
<dbReference type="GO" id="GO:0005829">
    <property type="term" value="C:cytosol"/>
    <property type="evidence" value="ECO:0007669"/>
    <property type="project" value="TreeGrafter"/>
</dbReference>
<dbReference type="EMBL" id="JADBEM010000001">
    <property type="protein sequence ID" value="MBE1605225.1"/>
    <property type="molecule type" value="Genomic_DNA"/>
</dbReference>
<dbReference type="RefSeq" id="WP_192749599.1">
    <property type="nucleotide sequence ID" value="NZ_BAABJL010000133.1"/>
</dbReference>
<evidence type="ECO:0000256" key="1">
    <source>
        <dbReference type="ARBA" id="ARBA00010552"/>
    </source>
</evidence>
<reference evidence="2" key="1">
    <citation type="submission" date="2020-10" db="EMBL/GenBank/DDBJ databases">
        <title>Sequencing the genomes of 1000 actinobacteria strains.</title>
        <authorList>
            <person name="Klenk H.-P."/>
        </authorList>
    </citation>
    <scope>NUCLEOTIDE SEQUENCE</scope>
    <source>
        <strain evidence="2">DSM 45354</strain>
    </source>
</reference>
<dbReference type="Proteomes" id="UP000638648">
    <property type="component" value="Unassembled WGS sequence"/>
</dbReference>
<dbReference type="SUPFAM" id="SSF55298">
    <property type="entry name" value="YjgF-like"/>
    <property type="match status" value="1"/>
</dbReference>
<accession>A0A927MQW4</accession>